<dbReference type="EMBL" id="MU827302">
    <property type="protein sequence ID" value="KAJ7365731.1"/>
    <property type="molecule type" value="Genomic_DNA"/>
</dbReference>
<evidence type="ECO:0000313" key="3">
    <source>
        <dbReference type="EMBL" id="KAJ7365731.1"/>
    </source>
</evidence>
<dbReference type="SUPFAM" id="SSF49265">
    <property type="entry name" value="Fibronectin type III"/>
    <property type="match status" value="1"/>
</dbReference>
<keyword evidence="1" id="KW-0812">Transmembrane</keyword>
<sequence>MEINGCNVNVTWISPMDTGCPLTMYMIHYREIQSGGSKDDWIRRQINQVTSTFHFMPLKCDTEYEIAMSVRDEEKESTMSNSWHVKTNSDIKVAENKRDDTMGKITGIFAGSVALFVMIVVGIGCHKNRKRKTKLNALLSKRSKSDIIPLMQREVPPERITFMEELGRGAFGKVHKGVLRELPVVEVFYKPREQRVEIKEGKVVAIKTLLGQQIYNKLLITTHFSTFQTRLID</sequence>
<keyword evidence="4" id="KW-1185">Reference proteome</keyword>
<dbReference type="CDD" id="cd00063">
    <property type="entry name" value="FN3"/>
    <property type="match status" value="1"/>
</dbReference>
<reference evidence="3" key="1">
    <citation type="submission" date="2023-01" db="EMBL/GenBank/DDBJ databases">
        <title>Genome assembly of the deep-sea coral Lophelia pertusa.</title>
        <authorList>
            <person name="Herrera S."/>
            <person name="Cordes E."/>
        </authorList>
    </citation>
    <scope>NUCLEOTIDE SEQUENCE</scope>
    <source>
        <strain evidence="3">USNM1676648</strain>
        <tissue evidence="3">Polyp</tissue>
    </source>
</reference>
<dbReference type="PROSITE" id="PS50853">
    <property type="entry name" value="FN3"/>
    <property type="match status" value="1"/>
</dbReference>
<dbReference type="Gene3D" id="2.60.40.10">
    <property type="entry name" value="Immunoglobulins"/>
    <property type="match status" value="1"/>
</dbReference>
<feature type="domain" description="Fibronectin type-III" evidence="2">
    <location>
        <begin position="1"/>
        <end position="90"/>
    </location>
</feature>
<keyword evidence="1" id="KW-1133">Transmembrane helix</keyword>
<dbReference type="Proteomes" id="UP001163046">
    <property type="component" value="Unassembled WGS sequence"/>
</dbReference>
<protein>
    <recommendedName>
        <fullName evidence="2">Fibronectin type-III domain-containing protein</fullName>
    </recommendedName>
</protein>
<dbReference type="Pfam" id="PF00041">
    <property type="entry name" value="fn3"/>
    <property type="match status" value="1"/>
</dbReference>
<dbReference type="InterPro" id="IPR013783">
    <property type="entry name" value="Ig-like_fold"/>
</dbReference>
<evidence type="ECO:0000313" key="4">
    <source>
        <dbReference type="Proteomes" id="UP001163046"/>
    </source>
</evidence>
<dbReference type="OrthoDB" id="10498919at2759"/>
<dbReference type="AlphaFoldDB" id="A0A9W9YSZ7"/>
<dbReference type="InterPro" id="IPR036116">
    <property type="entry name" value="FN3_sf"/>
</dbReference>
<comment type="caution">
    <text evidence="3">The sequence shown here is derived from an EMBL/GenBank/DDBJ whole genome shotgun (WGS) entry which is preliminary data.</text>
</comment>
<dbReference type="InterPro" id="IPR003961">
    <property type="entry name" value="FN3_dom"/>
</dbReference>
<evidence type="ECO:0000256" key="1">
    <source>
        <dbReference type="SAM" id="Phobius"/>
    </source>
</evidence>
<accession>A0A9W9YSZ7</accession>
<organism evidence="3 4">
    <name type="scientific">Desmophyllum pertusum</name>
    <dbReference type="NCBI Taxonomy" id="174260"/>
    <lineage>
        <taxon>Eukaryota</taxon>
        <taxon>Metazoa</taxon>
        <taxon>Cnidaria</taxon>
        <taxon>Anthozoa</taxon>
        <taxon>Hexacorallia</taxon>
        <taxon>Scleractinia</taxon>
        <taxon>Caryophylliina</taxon>
        <taxon>Caryophylliidae</taxon>
        <taxon>Desmophyllum</taxon>
    </lineage>
</organism>
<feature type="transmembrane region" description="Helical" evidence="1">
    <location>
        <begin position="105"/>
        <end position="125"/>
    </location>
</feature>
<dbReference type="InterPro" id="IPR011009">
    <property type="entry name" value="Kinase-like_dom_sf"/>
</dbReference>
<dbReference type="Gene3D" id="3.30.200.20">
    <property type="entry name" value="Phosphorylase Kinase, domain 1"/>
    <property type="match status" value="1"/>
</dbReference>
<dbReference type="SUPFAM" id="SSF56112">
    <property type="entry name" value="Protein kinase-like (PK-like)"/>
    <property type="match status" value="1"/>
</dbReference>
<keyword evidence="1" id="KW-0472">Membrane</keyword>
<evidence type="ECO:0000259" key="2">
    <source>
        <dbReference type="PROSITE" id="PS50853"/>
    </source>
</evidence>
<name>A0A9W9YSZ7_9CNID</name>
<proteinExistence type="predicted"/>
<gene>
    <name evidence="3" type="ORF">OS493_002447</name>
</gene>